<dbReference type="PROSITE" id="PS50189">
    <property type="entry name" value="NTR"/>
    <property type="match status" value="1"/>
</dbReference>
<feature type="domain" description="NTR" evidence="4">
    <location>
        <begin position="1"/>
        <end position="129"/>
    </location>
</feature>
<comment type="subcellular location">
    <subcellularLocation>
        <location evidence="1">Secreted</location>
    </subcellularLocation>
</comment>
<dbReference type="EMBL" id="JAMKFB020000011">
    <property type="protein sequence ID" value="KAL0180881.1"/>
    <property type="molecule type" value="Genomic_DNA"/>
</dbReference>
<gene>
    <name evidence="5" type="ORF">M9458_023287</name>
</gene>
<dbReference type="InterPro" id="IPR018933">
    <property type="entry name" value="Netrin_module_non-TIMP"/>
</dbReference>
<dbReference type="GO" id="GO:0005576">
    <property type="term" value="C:extracellular region"/>
    <property type="evidence" value="ECO:0007669"/>
    <property type="project" value="UniProtKB-SubCell"/>
</dbReference>
<evidence type="ECO:0000256" key="3">
    <source>
        <dbReference type="ARBA" id="ARBA00023157"/>
    </source>
</evidence>
<dbReference type="Proteomes" id="UP001529510">
    <property type="component" value="Unassembled WGS sequence"/>
</dbReference>
<accession>A0ABD0Q441</accession>
<dbReference type="InterPro" id="IPR001134">
    <property type="entry name" value="Netrin_domain"/>
</dbReference>
<keyword evidence="2" id="KW-0964">Secreted</keyword>
<sequence length="130" mass="13977">IKASVLSAHDKGTHAVVLVKVRKVFRSGKLPLSQGTHSLYPLSWTSRGCTCPILNPGTTLNTYSGHSFDSIKSAFTVVPFWSPSIGGNYLLAGPEEVNSGRLLVTMQSLVVPWTPILGFQVTEALHQGCL</sequence>
<dbReference type="InterPro" id="IPR008993">
    <property type="entry name" value="TIMP-like_OB-fold"/>
</dbReference>
<dbReference type="Pfam" id="PF01759">
    <property type="entry name" value="NTR"/>
    <property type="match status" value="1"/>
</dbReference>
<evidence type="ECO:0000256" key="1">
    <source>
        <dbReference type="ARBA" id="ARBA00004613"/>
    </source>
</evidence>
<comment type="caution">
    <text evidence="5">The sequence shown here is derived from an EMBL/GenBank/DDBJ whole genome shotgun (WGS) entry which is preliminary data.</text>
</comment>
<feature type="non-terminal residue" evidence="5">
    <location>
        <position position="1"/>
    </location>
</feature>
<proteinExistence type="predicted"/>
<reference evidence="5 6" key="1">
    <citation type="submission" date="2024-05" db="EMBL/GenBank/DDBJ databases">
        <title>Genome sequencing and assembly of Indian major carp, Cirrhinus mrigala (Hamilton, 1822).</title>
        <authorList>
            <person name="Mohindra V."/>
            <person name="Chowdhury L.M."/>
            <person name="Lal K."/>
            <person name="Jena J.K."/>
        </authorList>
    </citation>
    <scope>NUCLEOTIDE SEQUENCE [LARGE SCALE GENOMIC DNA]</scope>
    <source>
        <strain evidence="5">CM1030</strain>
        <tissue evidence="5">Blood</tissue>
    </source>
</reference>
<keyword evidence="3" id="KW-1015">Disulfide bond</keyword>
<evidence type="ECO:0000256" key="2">
    <source>
        <dbReference type="ARBA" id="ARBA00022525"/>
    </source>
</evidence>
<evidence type="ECO:0000313" key="5">
    <source>
        <dbReference type="EMBL" id="KAL0180881.1"/>
    </source>
</evidence>
<keyword evidence="6" id="KW-1185">Reference proteome</keyword>
<dbReference type="Gene3D" id="2.40.50.120">
    <property type="match status" value="1"/>
</dbReference>
<protein>
    <recommendedName>
        <fullName evidence="4">NTR domain-containing protein</fullName>
    </recommendedName>
</protein>
<dbReference type="AlphaFoldDB" id="A0ABD0Q441"/>
<dbReference type="SUPFAM" id="SSF50242">
    <property type="entry name" value="TIMP-like"/>
    <property type="match status" value="1"/>
</dbReference>
<organism evidence="5 6">
    <name type="scientific">Cirrhinus mrigala</name>
    <name type="common">Mrigala</name>
    <dbReference type="NCBI Taxonomy" id="683832"/>
    <lineage>
        <taxon>Eukaryota</taxon>
        <taxon>Metazoa</taxon>
        <taxon>Chordata</taxon>
        <taxon>Craniata</taxon>
        <taxon>Vertebrata</taxon>
        <taxon>Euteleostomi</taxon>
        <taxon>Actinopterygii</taxon>
        <taxon>Neopterygii</taxon>
        <taxon>Teleostei</taxon>
        <taxon>Ostariophysi</taxon>
        <taxon>Cypriniformes</taxon>
        <taxon>Cyprinidae</taxon>
        <taxon>Labeoninae</taxon>
        <taxon>Labeonini</taxon>
        <taxon>Cirrhinus</taxon>
    </lineage>
</organism>
<evidence type="ECO:0000259" key="4">
    <source>
        <dbReference type="PROSITE" id="PS50189"/>
    </source>
</evidence>
<evidence type="ECO:0000313" key="6">
    <source>
        <dbReference type="Proteomes" id="UP001529510"/>
    </source>
</evidence>
<name>A0ABD0Q441_CIRMR</name>